<dbReference type="Gene3D" id="3.30.10.20">
    <property type="match status" value="1"/>
</dbReference>
<sequence length="88" mass="9171">ADALMDKDGTVTVVVSAGAPKIEIPNVLEKSEDGAREVLEDKGFTVNVTTEESEKTEGTVIQQDPKGGAKAEEGAEITITVAVQTTDP</sequence>
<dbReference type="SMART" id="SM00740">
    <property type="entry name" value="PASTA"/>
    <property type="match status" value="1"/>
</dbReference>
<name>A0A6G3WXU5_9ACTN</name>
<feature type="non-terminal residue" evidence="3">
    <location>
        <position position="1"/>
    </location>
</feature>
<feature type="region of interest" description="Disordered" evidence="1">
    <location>
        <begin position="49"/>
        <end position="72"/>
    </location>
</feature>
<dbReference type="InterPro" id="IPR005543">
    <property type="entry name" value="PASTA_dom"/>
</dbReference>
<dbReference type="SUPFAM" id="SSF54184">
    <property type="entry name" value="Penicillin-binding protein 2x (pbp-2x), c-terminal domain"/>
    <property type="match status" value="1"/>
</dbReference>
<dbReference type="EMBL" id="JAAGMN010002964">
    <property type="protein sequence ID" value="NEE10345.1"/>
    <property type="molecule type" value="Genomic_DNA"/>
</dbReference>
<protein>
    <submittedName>
        <fullName evidence="3">PASTA domain-containing protein</fullName>
    </submittedName>
</protein>
<gene>
    <name evidence="3" type="ORF">G3M58_28325</name>
</gene>
<evidence type="ECO:0000313" key="3">
    <source>
        <dbReference type="EMBL" id="NEE10345.1"/>
    </source>
</evidence>
<dbReference type="AlphaFoldDB" id="A0A6G3WXU5"/>
<evidence type="ECO:0000259" key="2">
    <source>
        <dbReference type="PROSITE" id="PS51178"/>
    </source>
</evidence>
<organism evidence="3">
    <name type="scientific">Streptomyces sp. SID7499</name>
    <dbReference type="NCBI Taxonomy" id="2706086"/>
    <lineage>
        <taxon>Bacteria</taxon>
        <taxon>Bacillati</taxon>
        <taxon>Actinomycetota</taxon>
        <taxon>Actinomycetes</taxon>
        <taxon>Kitasatosporales</taxon>
        <taxon>Streptomycetaceae</taxon>
        <taxon>Streptomyces</taxon>
    </lineage>
</organism>
<comment type="caution">
    <text evidence="3">The sequence shown here is derived from an EMBL/GenBank/DDBJ whole genome shotgun (WGS) entry which is preliminary data.</text>
</comment>
<feature type="non-terminal residue" evidence="3">
    <location>
        <position position="88"/>
    </location>
</feature>
<reference evidence="3" key="1">
    <citation type="submission" date="2020-01" db="EMBL/GenBank/DDBJ databases">
        <title>Insect and environment-associated Actinomycetes.</title>
        <authorList>
            <person name="Currrie C."/>
            <person name="Chevrette M."/>
            <person name="Carlson C."/>
            <person name="Stubbendieck R."/>
            <person name="Wendt-Pienkowski E."/>
        </authorList>
    </citation>
    <scope>NUCLEOTIDE SEQUENCE</scope>
    <source>
        <strain evidence="3">SID7499</strain>
    </source>
</reference>
<proteinExistence type="predicted"/>
<feature type="domain" description="PASTA" evidence="2">
    <location>
        <begin position="18"/>
        <end position="83"/>
    </location>
</feature>
<evidence type="ECO:0000256" key="1">
    <source>
        <dbReference type="SAM" id="MobiDB-lite"/>
    </source>
</evidence>
<accession>A0A6G3WXU5</accession>
<dbReference type="Pfam" id="PF03793">
    <property type="entry name" value="PASTA"/>
    <property type="match status" value="1"/>
</dbReference>
<dbReference type="PROSITE" id="PS51178">
    <property type="entry name" value="PASTA"/>
    <property type="match status" value="1"/>
</dbReference>
<dbReference type="CDD" id="cd06577">
    <property type="entry name" value="PASTA_pknB"/>
    <property type="match status" value="1"/>
</dbReference>